<comment type="caution">
    <text evidence="1">The sequence shown here is derived from an EMBL/GenBank/DDBJ whole genome shotgun (WGS) entry which is preliminary data.</text>
</comment>
<gene>
    <name evidence="1" type="ORF">LEP1GSC062_0304</name>
</gene>
<proteinExistence type="predicted"/>
<evidence type="ECO:0000313" key="2">
    <source>
        <dbReference type="Proteomes" id="UP000018747"/>
    </source>
</evidence>
<sequence>MLHGKGCFSFWKVSIFRISSKKNHNTVRPIEPNLSCLQFFSWTIPEVASMFRIGFL</sequence>
<dbReference type="AlphaFoldDB" id="V6HSA2"/>
<protein>
    <submittedName>
        <fullName evidence="1">Uncharacterized protein</fullName>
    </submittedName>
</protein>
<organism evidence="1 2">
    <name type="scientific">Leptospira alexanderi serovar Manhao 3 str. L 60</name>
    <dbReference type="NCBI Taxonomy" id="1049759"/>
    <lineage>
        <taxon>Bacteria</taxon>
        <taxon>Pseudomonadati</taxon>
        <taxon>Spirochaetota</taxon>
        <taxon>Spirochaetia</taxon>
        <taxon>Leptospirales</taxon>
        <taxon>Leptospiraceae</taxon>
        <taxon>Leptospira</taxon>
    </lineage>
</organism>
<dbReference type="EMBL" id="AHMT02000065">
    <property type="protein sequence ID" value="EQA60410.1"/>
    <property type="molecule type" value="Genomic_DNA"/>
</dbReference>
<evidence type="ECO:0000313" key="1">
    <source>
        <dbReference type="EMBL" id="EQA60410.1"/>
    </source>
</evidence>
<reference evidence="1" key="1">
    <citation type="submission" date="2013-05" db="EMBL/GenBank/DDBJ databases">
        <authorList>
            <person name="Harkins D.M."/>
            <person name="Durkin A.S."/>
            <person name="Brinkac L.M."/>
            <person name="Haft D.H."/>
            <person name="Selengut J.D."/>
            <person name="Sanka R."/>
            <person name="DePew J."/>
            <person name="Purushe J."/>
            <person name="Hartskeerl R.A."/>
            <person name="Ahmed A."/>
            <person name="van der Linden H."/>
            <person name="Goris M.G.A."/>
            <person name="Vinetz J.M."/>
            <person name="Sutton G.G."/>
            <person name="Nierman W.C."/>
            <person name="Fouts D.E."/>
        </authorList>
    </citation>
    <scope>NUCLEOTIDE SEQUENCE [LARGE SCALE GENOMIC DNA]</scope>
    <source>
        <strain evidence="1">L 60</strain>
    </source>
</reference>
<keyword evidence="2" id="KW-1185">Reference proteome</keyword>
<dbReference type="Proteomes" id="UP000018747">
    <property type="component" value="Unassembled WGS sequence"/>
</dbReference>
<accession>V6HSA2</accession>
<name>V6HSA2_9LEPT</name>